<evidence type="ECO:0000313" key="5">
    <source>
        <dbReference type="Proteomes" id="UP000823990"/>
    </source>
</evidence>
<dbReference type="InterPro" id="IPR017956">
    <property type="entry name" value="AT_hook_DNA-bd_motif"/>
</dbReference>
<proteinExistence type="inferred from homology"/>
<reference evidence="4" key="2">
    <citation type="submission" date="2021-04" db="EMBL/GenBank/DDBJ databases">
        <authorList>
            <person name="Gilroy R."/>
        </authorList>
    </citation>
    <scope>NUCLEOTIDE SEQUENCE</scope>
    <source>
        <strain evidence="4">12435</strain>
    </source>
</reference>
<feature type="region of interest" description="Disordered" evidence="2">
    <location>
        <begin position="311"/>
        <end position="402"/>
    </location>
</feature>
<dbReference type="GO" id="GO:0006357">
    <property type="term" value="P:regulation of transcription by RNA polymerase II"/>
    <property type="evidence" value="ECO:0007669"/>
    <property type="project" value="TreeGrafter"/>
</dbReference>
<evidence type="ECO:0000313" key="4">
    <source>
        <dbReference type="EMBL" id="HIW02407.1"/>
    </source>
</evidence>
<feature type="compositionally biased region" description="Basic and acidic residues" evidence="2">
    <location>
        <begin position="316"/>
        <end position="331"/>
    </location>
</feature>
<dbReference type="EMBL" id="DXHS01000062">
    <property type="protein sequence ID" value="HIW02407.1"/>
    <property type="molecule type" value="Genomic_DNA"/>
</dbReference>
<accession>A0A9D1TRP0</accession>
<dbReference type="Gene3D" id="3.30.420.150">
    <property type="entry name" value="Exopolyphosphatase. Domain 2"/>
    <property type="match status" value="1"/>
</dbReference>
<dbReference type="PANTHER" id="PTHR30005:SF0">
    <property type="entry name" value="RETROGRADE REGULATION PROTEIN 2"/>
    <property type="match status" value="1"/>
</dbReference>
<feature type="compositionally biased region" description="Low complexity" evidence="2">
    <location>
        <begin position="379"/>
        <end position="392"/>
    </location>
</feature>
<dbReference type="Proteomes" id="UP000823990">
    <property type="component" value="Unassembled WGS sequence"/>
</dbReference>
<feature type="domain" description="Ppx/GppA phosphatase N-terminal" evidence="3">
    <location>
        <begin position="17"/>
        <end position="291"/>
    </location>
</feature>
<evidence type="ECO:0000259" key="3">
    <source>
        <dbReference type="Pfam" id="PF02541"/>
    </source>
</evidence>
<dbReference type="GO" id="GO:0003677">
    <property type="term" value="F:DNA binding"/>
    <property type="evidence" value="ECO:0007669"/>
    <property type="project" value="InterPro"/>
</dbReference>
<dbReference type="Pfam" id="PF02541">
    <property type="entry name" value="Ppx-GppA"/>
    <property type="match status" value="1"/>
</dbReference>
<reference evidence="4" key="1">
    <citation type="journal article" date="2021" name="PeerJ">
        <title>Extensive microbial diversity within the chicken gut microbiome revealed by metagenomics and culture.</title>
        <authorList>
            <person name="Gilroy R."/>
            <person name="Ravi A."/>
            <person name="Getino M."/>
            <person name="Pursley I."/>
            <person name="Horton D.L."/>
            <person name="Alikhan N.F."/>
            <person name="Baker D."/>
            <person name="Gharbi K."/>
            <person name="Hall N."/>
            <person name="Watson M."/>
            <person name="Adriaenssens E.M."/>
            <person name="Foster-Nyarko E."/>
            <person name="Jarju S."/>
            <person name="Secka A."/>
            <person name="Antonio M."/>
            <person name="Oren A."/>
            <person name="Chaudhuri R.R."/>
            <person name="La Ragione R."/>
            <person name="Hildebrand F."/>
            <person name="Pallen M.J."/>
        </authorList>
    </citation>
    <scope>NUCLEOTIDE SEQUENCE</scope>
    <source>
        <strain evidence="4">12435</strain>
    </source>
</reference>
<dbReference type="AlphaFoldDB" id="A0A9D1TRP0"/>
<evidence type="ECO:0000256" key="2">
    <source>
        <dbReference type="SAM" id="MobiDB-lite"/>
    </source>
</evidence>
<evidence type="ECO:0000256" key="1">
    <source>
        <dbReference type="ARBA" id="ARBA00007125"/>
    </source>
</evidence>
<dbReference type="SMART" id="SM00384">
    <property type="entry name" value="AT_hook"/>
    <property type="match status" value="2"/>
</dbReference>
<dbReference type="Gene3D" id="3.30.420.40">
    <property type="match status" value="1"/>
</dbReference>
<sequence>MKYAVADISSSSLSVIIAEKTGNVTEITGKERESLSLLYYMNGSDLSRRGTEKLVTALSQMKARLAEMNVEKCWLIATAALRHINNFEEVADAVRASTGMALNLIDGESEAYFDYVANACYSSCERAVLVDLGGKSMEICALGEKKDMTCFDFGLLDLYEKFADKIQPDEDEAKDMGKYVKSRFDKADLPGKGVYSTVILVGQTCGAIYDMYADLTDIEDGDGAKTMERKKFSKLVKRLVGGADRSRLILKTAPEKTHVILPAAVVIKKLLKRFDASNVIVSDRGVKEGYLSLVLEGRESGAYYDFAADSSVGEPRAPETGKDKKKKESAPRARRRTPVRRDESAEPALPRRRGRPRKAETSVKQETAPKRRGRPRKAPAPAAQPSPETAEAVELTDEGTAD</sequence>
<comment type="caution">
    <text evidence="4">The sequence shown here is derived from an EMBL/GenBank/DDBJ whole genome shotgun (WGS) entry which is preliminary data.</text>
</comment>
<dbReference type="InterPro" id="IPR050273">
    <property type="entry name" value="GppA/Ppx_hydrolase"/>
</dbReference>
<dbReference type="PANTHER" id="PTHR30005">
    <property type="entry name" value="EXOPOLYPHOSPHATASE"/>
    <property type="match status" value="1"/>
</dbReference>
<dbReference type="SUPFAM" id="SSF53067">
    <property type="entry name" value="Actin-like ATPase domain"/>
    <property type="match status" value="2"/>
</dbReference>
<feature type="compositionally biased region" description="Basic and acidic residues" evidence="2">
    <location>
        <begin position="357"/>
        <end position="369"/>
    </location>
</feature>
<name>A0A9D1TRP0_9FIRM</name>
<dbReference type="InterPro" id="IPR003695">
    <property type="entry name" value="Ppx_GppA_N"/>
</dbReference>
<protein>
    <recommendedName>
        <fullName evidence="3">Ppx/GppA phosphatase N-terminal domain-containing protein</fullName>
    </recommendedName>
</protein>
<gene>
    <name evidence="4" type="ORF">H9892_03625</name>
</gene>
<comment type="similarity">
    <text evidence="1">Belongs to the GppA/Ppx family.</text>
</comment>
<dbReference type="InterPro" id="IPR043129">
    <property type="entry name" value="ATPase_NBD"/>
</dbReference>
<organism evidence="4 5">
    <name type="scientific">Candidatus Protoclostridium stercorigallinarum</name>
    <dbReference type="NCBI Taxonomy" id="2838741"/>
    <lineage>
        <taxon>Bacteria</taxon>
        <taxon>Bacillati</taxon>
        <taxon>Bacillota</taxon>
        <taxon>Clostridia</taxon>
        <taxon>Candidatus Protoclostridium</taxon>
    </lineage>
</organism>